<feature type="transmembrane region" description="Helical" evidence="1">
    <location>
        <begin position="89"/>
        <end position="111"/>
    </location>
</feature>
<dbReference type="EMBL" id="FR872582">
    <property type="protein sequence ID" value="CCB88856.1"/>
    <property type="molecule type" value="Genomic_DNA"/>
</dbReference>
<dbReference type="NCBIfam" id="NF033684">
    <property type="entry name" value="suffix_2_RND"/>
    <property type="match status" value="1"/>
</dbReference>
<reference key="1">
    <citation type="journal article" date="2011" name="Mol. Biol. Evol.">
        <title>Unity in variety -- the pan-genome of the Chlamydiae.</title>
        <authorList>
            <person name="Collingro A."/>
            <person name="Tischler P."/>
            <person name="Weinmaier T."/>
            <person name="Penz T."/>
            <person name="Heinz E."/>
            <person name="Brunham R.C."/>
            <person name="Read T.D."/>
            <person name="Bavoil P.M."/>
            <person name="Sachse K."/>
            <person name="Kahane S."/>
            <person name="Friedman M.G."/>
            <person name="Rattei T."/>
            <person name="Myers G.S.A."/>
            <person name="Horn M."/>
        </authorList>
    </citation>
    <scope>NUCLEOTIDE SEQUENCE</scope>
    <source>
        <strain>Z</strain>
    </source>
</reference>
<keyword evidence="1" id="KW-0472">Membrane</keyword>
<organism evidence="2 3">
    <name type="scientific">Simkania negevensis (strain ATCC VR-1471 / DSM 27360 / Z)</name>
    <dbReference type="NCBI Taxonomy" id="331113"/>
    <lineage>
        <taxon>Bacteria</taxon>
        <taxon>Pseudomonadati</taxon>
        <taxon>Chlamydiota</taxon>
        <taxon>Chlamydiia</taxon>
        <taxon>Parachlamydiales</taxon>
        <taxon>Simkaniaceae</taxon>
        <taxon>Simkania</taxon>
    </lineage>
</organism>
<feature type="transmembrane region" description="Helical" evidence="1">
    <location>
        <begin position="123"/>
        <end position="145"/>
    </location>
</feature>
<dbReference type="HOGENOM" id="CLU_130955_0_0_0"/>
<keyword evidence="1" id="KW-0812">Transmembrane</keyword>
<keyword evidence="1" id="KW-1133">Transmembrane helix</keyword>
<evidence type="ECO:0000313" key="3">
    <source>
        <dbReference type="Proteomes" id="UP000000496"/>
    </source>
</evidence>
<dbReference type="AlphaFoldDB" id="F8L7V4"/>
<dbReference type="KEGG" id="sng:SNE_A09790"/>
<dbReference type="eggNOG" id="ENOG50332SY">
    <property type="taxonomic scope" value="Bacteria"/>
</dbReference>
<evidence type="ECO:0000313" key="2">
    <source>
        <dbReference type="EMBL" id="CCB88856.1"/>
    </source>
</evidence>
<dbReference type="InterPro" id="IPR047961">
    <property type="entry name" value="Transp_suffix-like"/>
</dbReference>
<dbReference type="RefSeq" id="WP_013943323.1">
    <property type="nucleotide sequence ID" value="NC_015713.1"/>
</dbReference>
<evidence type="ECO:0008006" key="4">
    <source>
        <dbReference type="Google" id="ProtNLM"/>
    </source>
</evidence>
<feature type="transmembrane region" description="Helical" evidence="1">
    <location>
        <begin position="52"/>
        <end position="69"/>
    </location>
</feature>
<proteinExistence type="predicted"/>
<dbReference type="Proteomes" id="UP000000496">
    <property type="component" value="Chromosome gsn.131"/>
</dbReference>
<gene>
    <name evidence="2" type="ordered locus">SNE_A09790</name>
</gene>
<feature type="transmembrane region" description="Helical" evidence="1">
    <location>
        <begin position="12"/>
        <end position="32"/>
    </location>
</feature>
<sequence length="156" mass="18050">MIKKNWKFYLGVTFIVLSFALPLFGFLVPFLGLPVGVAAVLTGFLVLGGPEVMIVLAVLFLGRPVFNLIKEKVFRIFKRKGPPKPVSMFRYYLGLIIFFGSVTPYYINVYAPHWFPENETHRLYWFIGGDLSFVCSFFVLGGAFWEKFKRLFIWKD</sequence>
<keyword evidence="3" id="KW-1185">Reference proteome</keyword>
<evidence type="ECO:0000256" key="1">
    <source>
        <dbReference type="SAM" id="Phobius"/>
    </source>
</evidence>
<name>F8L7V4_SIMNZ</name>
<reference evidence="2 3" key="2">
    <citation type="journal article" date="2011" name="Mol. Biol. Evol.">
        <title>Unity in variety--the pan-genome of the Chlamydiae.</title>
        <authorList>
            <person name="Collingro A."/>
            <person name="Tischler P."/>
            <person name="Weinmaier T."/>
            <person name="Penz T."/>
            <person name="Heinz E."/>
            <person name="Brunham R.C."/>
            <person name="Read T.D."/>
            <person name="Bavoil P.M."/>
            <person name="Sachse K."/>
            <person name="Kahane S."/>
            <person name="Friedman M.G."/>
            <person name="Rattei T."/>
            <person name="Myers G.S."/>
            <person name="Horn M."/>
        </authorList>
    </citation>
    <scope>NUCLEOTIDE SEQUENCE [LARGE SCALE GENOMIC DNA]</scope>
    <source>
        <strain evidence="3">ATCC VR-1471 / Z</strain>
    </source>
</reference>
<protein>
    <recommendedName>
        <fullName evidence="4">Transporter suffix domain-containing protein</fullName>
    </recommendedName>
</protein>
<dbReference type="OrthoDB" id="278817at2"/>
<accession>F8L7V4</accession>